<dbReference type="EMBL" id="JBBKZS010000018">
    <property type="protein sequence ID" value="MEJ8858635.1"/>
    <property type="molecule type" value="Genomic_DNA"/>
</dbReference>
<evidence type="ECO:0000313" key="1">
    <source>
        <dbReference type="EMBL" id="MEJ8858635.1"/>
    </source>
</evidence>
<organism evidence="1 2">
    <name type="scientific">Variovorax robiniae</name>
    <dbReference type="NCBI Taxonomy" id="1836199"/>
    <lineage>
        <taxon>Bacteria</taxon>
        <taxon>Pseudomonadati</taxon>
        <taxon>Pseudomonadota</taxon>
        <taxon>Betaproteobacteria</taxon>
        <taxon>Burkholderiales</taxon>
        <taxon>Comamonadaceae</taxon>
        <taxon>Variovorax</taxon>
    </lineage>
</organism>
<dbReference type="Proteomes" id="UP001367030">
    <property type="component" value="Unassembled WGS sequence"/>
</dbReference>
<protein>
    <submittedName>
        <fullName evidence="1">Uncharacterized protein</fullName>
    </submittedName>
</protein>
<accession>A0ABU8XHS8</accession>
<dbReference type="RefSeq" id="WP_340338695.1">
    <property type="nucleotide sequence ID" value="NZ_JBBKZS010000018.1"/>
</dbReference>
<keyword evidence="2" id="KW-1185">Reference proteome</keyword>
<reference evidence="1 2" key="1">
    <citation type="submission" date="2024-03" db="EMBL/GenBank/DDBJ databases">
        <title>Novel species of the genus Variovorax.</title>
        <authorList>
            <person name="Liu Q."/>
            <person name="Xin Y.-H."/>
        </authorList>
    </citation>
    <scope>NUCLEOTIDE SEQUENCE [LARGE SCALE GENOMIC DNA]</scope>
    <source>
        <strain evidence="1 2">KACC 18901</strain>
    </source>
</reference>
<evidence type="ECO:0000313" key="2">
    <source>
        <dbReference type="Proteomes" id="UP001367030"/>
    </source>
</evidence>
<name>A0ABU8XHS8_9BURK</name>
<sequence length="40" mass="4549">MPAINNPSVEAGVQIIDRIERRLGAYNRRIKLLWGMARGL</sequence>
<gene>
    <name evidence="1" type="ORF">WKW79_28960</name>
</gene>
<proteinExistence type="predicted"/>
<comment type="caution">
    <text evidence="1">The sequence shown here is derived from an EMBL/GenBank/DDBJ whole genome shotgun (WGS) entry which is preliminary data.</text>
</comment>